<comment type="caution">
    <text evidence="6">The sequence shown here is derived from an EMBL/GenBank/DDBJ whole genome shotgun (WGS) entry which is preliminary data.</text>
</comment>
<evidence type="ECO:0000256" key="3">
    <source>
        <dbReference type="SAM" id="MobiDB-lite"/>
    </source>
</evidence>
<evidence type="ECO:0000256" key="2">
    <source>
        <dbReference type="ARBA" id="ARBA00006727"/>
    </source>
</evidence>
<feature type="transmembrane region" description="Helical" evidence="4">
    <location>
        <begin position="178"/>
        <end position="199"/>
    </location>
</feature>
<dbReference type="OrthoDB" id="6499973at2759"/>
<comment type="similarity">
    <text evidence="2">Belongs to the major facilitator superfamily. Monocarboxylate porter (TC 2.A.1.13) family.</text>
</comment>
<feature type="transmembrane region" description="Helical" evidence="4">
    <location>
        <begin position="242"/>
        <end position="262"/>
    </location>
</feature>
<dbReference type="GO" id="GO:0016020">
    <property type="term" value="C:membrane"/>
    <property type="evidence" value="ECO:0007669"/>
    <property type="project" value="UniProtKB-SubCell"/>
</dbReference>
<evidence type="ECO:0000256" key="4">
    <source>
        <dbReference type="SAM" id="Phobius"/>
    </source>
</evidence>
<feature type="transmembrane region" description="Helical" evidence="4">
    <location>
        <begin position="154"/>
        <end position="172"/>
    </location>
</feature>
<feature type="region of interest" description="Disordered" evidence="3">
    <location>
        <begin position="30"/>
        <end position="60"/>
    </location>
</feature>
<feature type="transmembrane region" description="Helical" evidence="4">
    <location>
        <begin position="211"/>
        <end position="230"/>
    </location>
</feature>
<dbReference type="InterPro" id="IPR020846">
    <property type="entry name" value="MFS_dom"/>
</dbReference>
<proteinExistence type="inferred from homology"/>
<evidence type="ECO:0000259" key="5">
    <source>
        <dbReference type="PROSITE" id="PS50850"/>
    </source>
</evidence>
<name>A0A9W7XUJ8_9FUNG</name>
<dbReference type="InterPro" id="IPR036259">
    <property type="entry name" value="MFS_trans_sf"/>
</dbReference>
<evidence type="ECO:0000256" key="1">
    <source>
        <dbReference type="ARBA" id="ARBA00004141"/>
    </source>
</evidence>
<dbReference type="PROSITE" id="PS50850">
    <property type="entry name" value="MFS"/>
    <property type="match status" value="1"/>
</dbReference>
<accession>A0A9W7XUJ8</accession>
<dbReference type="EMBL" id="JANBOI010003255">
    <property type="protein sequence ID" value="KAJ1718712.1"/>
    <property type="molecule type" value="Genomic_DNA"/>
</dbReference>
<gene>
    <name evidence="6" type="ORF">LPJ61_006504</name>
</gene>
<dbReference type="PANTHER" id="PTHR11360">
    <property type="entry name" value="MONOCARBOXYLATE TRANSPORTER"/>
    <property type="match status" value="1"/>
</dbReference>
<dbReference type="GO" id="GO:0022857">
    <property type="term" value="F:transmembrane transporter activity"/>
    <property type="evidence" value="ECO:0007669"/>
    <property type="project" value="InterPro"/>
</dbReference>
<feature type="transmembrane region" description="Helical" evidence="4">
    <location>
        <begin position="283"/>
        <end position="304"/>
    </location>
</feature>
<evidence type="ECO:0000313" key="6">
    <source>
        <dbReference type="EMBL" id="KAJ1718712.1"/>
    </source>
</evidence>
<keyword evidence="7" id="KW-1185">Reference proteome</keyword>
<dbReference type="AlphaFoldDB" id="A0A9W7XUJ8"/>
<dbReference type="SUPFAM" id="SSF103473">
    <property type="entry name" value="MFS general substrate transporter"/>
    <property type="match status" value="1"/>
</dbReference>
<dbReference type="Pfam" id="PF07690">
    <property type="entry name" value="MFS_1"/>
    <property type="match status" value="1"/>
</dbReference>
<dbReference type="PANTHER" id="PTHR11360:SF284">
    <property type="entry name" value="EG:103B4.3 PROTEIN-RELATED"/>
    <property type="match status" value="1"/>
</dbReference>
<dbReference type="Proteomes" id="UP001143981">
    <property type="component" value="Unassembled WGS sequence"/>
</dbReference>
<evidence type="ECO:0000313" key="7">
    <source>
        <dbReference type="Proteomes" id="UP001143981"/>
    </source>
</evidence>
<comment type="subcellular location">
    <subcellularLocation>
        <location evidence="1">Membrane</location>
        <topology evidence="1">Multi-pass membrane protein</topology>
    </subcellularLocation>
</comment>
<dbReference type="Gene3D" id="1.20.1250.20">
    <property type="entry name" value="MFS general substrate transporter like domains"/>
    <property type="match status" value="1"/>
</dbReference>
<keyword evidence="4" id="KW-0812">Transmembrane</keyword>
<keyword evidence="4" id="KW-0472">Membrane</keyword>
<feature type="transmembrane region" description="Helical" evidence="4">
    <location>
        <begin position="122"/>
        <end position="142"/>
    </location>
</feature>
<sequence length="324" mass="34325">MNQLDCLSRSSLTARSADDEVSLGLELEPRLSGGALTPPPQHAGNYDSGSLTASDDDDGSSGGLLAEKACAEFSPPPDGGYGWVVTACCFFLEFFAEGPISAFGVFQDYYVNDEFRGRTSNATIAFVGVLNSSCMAILGVVSGKLCERYGYRRVPMCGVAILSLGYLLASFAREPWHLLLTQGVLCGIGAALTFLPAVAVPSQWFDRRRGLATGIVNLGIGTGGIVWTQFNHLLIKRLSVAWALRITSIIVLSVCSAALLLIRTHQSTPVSVRTGVESLRNRNLLLFLGGAFFTGTSSLVPFFYMPGYATDIGISAGGGALITS</sequence>
<dbReference type="InterPro" id="IPR011701">
    <property type="entry name" value="MFS"/>
</dbReference>
<reference evidence="6" key="1">
    <citation type="submission" date="2022-07" db="EMBL/GenBank/DDBJ databases">
        <title>Phylogenomic reconstructions and comparative analyses of Kickxellomycotina fungi.</title>
        <authorList>
            <person name="Reynolds N.K."/>
            <person name="Stajich J.E."/>
            <person name="Barry K."/>
            <person name="Grigoriev I.V."/>
            <person name="Crous P."/>
            <person name="Smith M.E."/>
        </authorList>
    </citation>
    <scope>NUCLEOTIDE SEQUENCE</scope>
    <source>
        <strain evidence="6">BCRC 34381</strain>
    </source>
</reference>
<feature type="domain" description="Major facilitator superfamily (MFS) profile" evidence="5">
    <location>
        <begin position="82"/>
        <end position="324"/>
    </location>
</feature>
<organism evidence="6 7">
    <name type="scientific">Coemansia biformis</name>
    <dbReference type="NCBI Taxonomy" id="1286918"/>
    <lineage>
        <taxon>Eukaryota</taxon>
        <taxon>Fungi</taxon>
        <taxon>Fungi incertae sedis</taxon>
        <taxon>Zoopagomycota</taxon>
        <taxon>Kickxellomycotina</taxon>
        <taxon>Kickxellomycetes</taxon>
        <taxon>Kickxellales</taxon>
        <taxon>Kickxellaceae</taxon>
        <taxon>Coemansia</taxon>
    </lineage>
</organism>
<protein>
    <recommendedName>
        <fullName evidence="5">Major facilitator superfamily (MFS) profile domain-containing protein</fullName>
    </recommendedName>
</protein>
<keyword evidence="4" id="KW-1133">Transmembrane helix</keyword>
<dbReference type="InterPro" id="IPR050327">
    <property type="entry name" value="Proton-linked_MCT"/>
</dbReference>
<feature type="non-terminal residue" evidence="6">
    <location>
        <position position="324"/>
    </location>
</feature>